<keyword evidence="3" id="KW-1185">Reference proteome</keyword>
<dbReference type="AlphaFoldDB" id="A0A8X6WD18"/>
<gene>
    <name evidence="2" type="primary">AVEN_207449_1</name>
    <name evidence="2" type="ORF">TNCV_4638891</name>
</gene>
<reference evidence="2" key="1">
    <citation type="submission" date="2020-08" db="EMBL/GenBank/DDBJ databases">
        <title>Multicomponent nature underlies the extraordinary mechanical properties of spider dragline silk.</title>
        <authorList>
            <person name="Kono N."/>
            <person name="Nakamura H."/>
            <person name="Mori M."/>
            <person name="Yoshida Y."/>
            <person name="Ohtoshi R."/>
            <person name="Malay A.D."/>
            <person name="Moran D.A.P."/>
            <person name="Tomita M."/>
            <person name="Numata K."/>
            <person name="Arakawa K."/>
        </authorList>
    </citation>
    <scope>NUCLEOTIDE SEQUENCE</scope>
</reference>
<evidence type="ECO:0000313" key="3">
    <source>
        <dbReference type="Proteomes" id="UP000887159"/>
    </source>
</evidence>
<organism evidence="2 3">
    <name type="scientific">Trichonephila clavipes</name>
    <name type="common">Golden silk orbweaver</name>
    <name type="synonym">Nephila clavipes</name>
    <dbReference type="NCBI Taxonomy" id="2585209"/>
    <lineage>
        <taxon>Eukaryota</taxon>
        <taxon>Metazoa</taxon>
        <taxon>Ecdysozoa</taxon>
        <taxon>Arthropoda</taxon>
        <taxon>Chelicerata</taxon>
        <taxon>Arachnida</taxon>
        <taxon>Araneae</taxon>
        <taxon>Araneomorphae</taxon>
        <taxon>Entelegynae</taxon>
        <taxon>Araneoidea</taxon>
        <taxon>Nephilidae</taxon>
        <taxon>Trichonephila</taxon>
    </lineage>
</organism>
<comment type="caution">
    <text evidence="2">The sequence shown here is derived from an EMBL/GenBank/DDBJ whole genome shotgun (WGS) entry which is preliminary data.</text>
</comment>
<accession>A0A8X6WD18</accession>
<evidence type="ECO:0000256" key="1">
    <source>
        <dbReference type="SAM" id="MobiDB-lite"/>
    </source>
</evidence>
<sequence>MGHEDELTTEELQEILNEEHQETQRNVSPTEQEEDEKGPMPTSAIKDLFKKKLLPDHDSRCRSSVSRLQTVWLQALSWLPSDQHTGTKAEPSFIRKHNRSPLSPPMSSGRTSLASYTAMAWSQWNTGYRARSLELYLKQRISNSTLCHCGNNFSSNFVDAVKCATAVRQIRWYFLLVVLRDHPDPRLLEAVPSFDHCSQQSCTLDTFPPGLSAISWKENPPSHSSLHDLIQTP</sequence>
<proteinExistence type="predicted"/>
<evidence type="ECO:0000313" key="2">
    <source>
        <dbReference type="EMBL" id="GFY32783.1"/>
    </source>
</evidence>
<dbReference type="Proteomes" id="UP000887159">
    <property type="component" value="Unassembled WGS sequence"/>
</dbReference>
<name>A0A8X6WD18_TRICX</name>
<protein>
    <submittedName>
        <fullName evidence="2">Uncharacterized protein</fullName>
    </submittedName>
</protein>
<feature type="region of interest" description="Disordered" evidence="1">
    <location>
        <begin position="1"/>
        <end position="42"/>
    </location>
</feature>
<dbReference type="EMBL" id="BMAU01021404">
    <property type="protein sequence ID" value="GFY32783.1"/>
    <property type="molecule type" value="Genomic_DNA"/>
</dbReference>